<dbReference type="KEGG" id="cfus:CYFUS_001416"/>
<dbReference type="EMBL" id="CP022098">
    <property type="protein sequence ID" value="ATB36002.1"/>
    <property type="molecule type" value="Genomic_DNA"/>
</dbReference>
<keyword evidence="3" id="KW-0326">Glycosidase</keyword>
<dbReference type="Gene3D" id="3.20.20.300">
    <property type="entry name" value="Glycoside hydrolase, family 3, N-terminal domain"/>
    <property type="match status" value="1"/>
</dbReference>
<dbReference type="SUPFAM" id="SSF51445">
    <property type="entry name" value="(Trans)glycosidases"/>
    <property type="match status" value="1"/>
</dbReference>
<dbReference type="AlphaFoldDB" id="A0A250IXP4"/>
<reference evidence="7 8" key="1">
    <citation type="submission" date="2017-06" db="EMBL/GenBank/DDBJ databases">
        <title>Sequencing and comparative analysis of myxobacterial genomes.</title>
        <authorList>
            <person name="Rupp O."/>
            <person name="Goesmann A."/>
            <person name="Sogaard-Andersen L."/>
        </authorList>
    </citation>
    <scope>NUCLEOTIDE SEQUENCE [LARGE SCALE GENOMIC DNA]</scope>
    <source>
        <strain evidence="7 8">DSM 52655</strain>
    </source>
</reference>
<keyword evidence="5" id="KW-0732">Signal</keyword>
<dbReference type="Pfam" id="PF00933">
    <property type="entry name" value="Glyco_hydro_3"/>
    <property type="match status" value="1"/>
</dbReference>
<proteinExistence type="inferred from homology"/>
<organism evidence="7 8">
    <name type="scientific">Cystobacter fuscus</name>
    <dbReference type="NCBI Taxonomy" id="43"/>
    <lineage>
        <taxon>Bacteria</taxon>
        <taxon>Pseudomonadati</taxon>
        <taxon>Myxococcota</taxon>
        <taxon>Myxococcia</taxon>
        <taxon>Myxococcales</taxon>
        <taxon>Cystobacterineae</taxon>
        <taxon>Archangiaceae</taxon>
        <taxon>Cystobacter</taxon>
    </lineage>
</organism>
<dbReference type="InterPro" id="IPR050226">
    <property type="entry name" value="NagZ_Beta-hexosaminidase"/>
</dbReference>
<comment type="similarity">
    <text evidence="1">Belongs to the glycosyl hydrolase 3 family.</text>
</comment>
<accession>A0A250IXP4</accession>
<evidence type="ECO:0000313" key="8">
    <source>
        <dbReference type="Proteomes" id="UP000217257"/>
    </source>
</evidence>
<evidence type="ECO:0000313" key="7">
    <source>
        <dbReference type="EMBL" id="ATB36002.1"/>
    </source>
</evidence>
<evidence type="ECO:0000256" key="1">
    <source>
        <dbReference type="ARBA" id="ARBA00005336"/>
    </source>
</evidence>
<evidence type="ECO:0000256" key="3">
    <source>
        <dbReference type="ARBA" id="ARBA00023295"/>
    </source>
</evidence>
<dbReference type="Gene3D" id="3.40.50.1700">
    <property type="entry name" value="Glycoside hydrolase family 3 C-terminal domain"/>
    <property type="match status" value="1"/>
</dbReference>
<evidence type="ECO:0000259" key="6">
    <source>
        <dbReference type="Pfam" id="PF00933"/>
    </source>
</evidence>
<feature type="domain" description="Glycoside hydrolase family 3 N-terminal" evidence="6">
    <location>
        <begin position="63"/>
        <end position="381"/>
    </location>
</feature>
<dbReference type="InterPro" id="IPR036881">
    <property type="entry name" value="Glyco_hydro_3_C_sf"/>
</dbReference>
<dbReference type="PROSITE" id="PS51257">
    <property type="entry name" value="PROKAR_LIPOPROTEIN"/>
    <property type="match status" value="1"/>
</dbReference>
<dbReference type="GO" id="GO:0004553">
    <property type="term" value="F:hydrolase activity, hydrolyzing O-glycosyl compounds"/>
    <property type="evidence" value="ECO:0007669"/>
    <property type="project" value="InterPro"/>
</dbReference>
<name>A0A250IXP4_9BACT</name>
<feature type="region of interest" description="Disordered" evidence="4">
    <location>
        <begin position="578"/>
        <end position="597"/>
    </location>
</feature>
<dbReference type="SUPFAM" id="SSF52279">
    <property type="entry name" value="Beta-D-glucan exohydrolase, C-terminal domain"/>
    <property type="match status" value="1"/>
</dbReference>
<dbReference type="RefSeq" id="WP_232537415.1">
    <property type="nucleotide sequence ID" value="NZ_CP022098.1"/>
</dbReference>
<dbReference type="Proteomes" id="UP000217257">
    <property type="component" value="Chromosome"/>
</dbReference>
<gene>
    <name evidence="7" type="ORF">CYFUS_001416</name>
</gene>
<dbReference type="InterPro" id="IPR017853">
    <property type="entry name" value="GH"/>
</dbReference>
<keyword evidence="2" id="KW-0378">Hydrolase</keyword>
<evidence type="ECO:0000256" key="2">
    <source>
        <dbReference type="ARBA" id="ARBA00022801"/>
    </source>
</evidence>
<dbReference type="InterPro" id="IPR036962">
    <property type="entry name" value="Glyco_hydro_3_N_sf"/>
</dbReference>
<protein>
    <submittedName>
        <fullName evidence="7">Beta-hexosaminidase</fullName>
    </submittedName>
</protein>
<dbReference type="PANTHER" id="PTHR30480:SF16">
    <property type="entry name" value="GLYCOSIDE HYDROLASE FAMILY 3 DOMAIN PROTEIN"/>
    <property type="match status" value="1"/>
</dbReference>
<feature type="chain" id="PRO_5013213419" evidence="5">
    <location>
        <begin position="26"/>
        <end position="597"/>
    </location>
</feature>
<feature type="signal peptide" evidence="5">
    <location>
        <begin position="1"/>
        <end position="25"/>
    </location>
</feature>
<dbReference type="GO" id="GO:0009254">
    <property type="term" value="P:peptidoglycan turnover"/>
    <property type="evidence" value="ECO:0007669"/>
    <property type="project" value="TreeGrafter"/>
</dbReference>
<dbReference type="InterPro" id="IPR001764">
    <property type="entry name" value="Glyco_hydro_3_N"/>
</dbReference>
<dbReference type="GO" id="GO:0005975">
    <property type="term" value="P:carbohydrate metabolic process"/>
    <property type="evidence" value="ECO:0007669"/>
    <property type="project" value="InterPro"/>
</dbReference>
<dbReference type="PANTHER" id="PTHR30480">
    <property type="entry name" value="BETA-HEXOSAMINIDASE-RELATED"/>
    <property type="match status" value="1"/>
</dbReference>
<sequence length="597" mass="63412">MSLRPSHALALSLALLLGACTLAPAPRPAPSPPPPPLALPLVVPVPVDALADEVERLLTSLSVEDKVGQLMMVGIGGREVDGAVEALVRGHRVGGVCLFKHNISDGEQVARLNRDLRGLLSDGIPPFLALDQEGGNVVRVKDDVVVLPGNMALGATRSAQLAYAAGHAQAEDLRRLGFNMNLAPVLDVNLNPRNPVIGSRSYGDSIPLVSELGRAFVRGQQDAGLVTVAKHFPGHGATDADSHRALPVMLESREEVLAQMEPFRAVIREGLDGLMTAHVAVPALTGDDAPATVHPRVLRGLLRERLDFQGLVLTDELEMEPIARRYGVGQAAVLAVNAGADMVLVPWHSEKKREVHAALLSAVRGGELSAARLDEAVRHILATKVRRGLFAPPRPVEERLATPRSAEHEEVAHRIARAAVTLLRTDGEHFPLPSGVRLGVITAEDSLGDAIRERMPGARVLDVPAWPSRAQRARVRQRARALALQSDVVVVGMINSRQLELVTLAASLGRPVVLVSMGLPYLAERATAARAVLAVYSYQPTATEAAAAALFGEIGTPGRLPVGLGRLTFGYGLEVPRRQQAAAPPAPRGEAGGGRQR</sequence>
<evidence type="ECO:0000256" key="5">
    <source>
        <dbReference type="SAM" id="SignalP"/>
    </source>
</evidence>
<evidence type="ECO:0000256" key="4">
    <source>
        <dbReference type="SAM" id="MobiDB-lite"/>
    </source>
</evidence>